<evidence type="ECO:0000313" key="1">
    <source>
        <dbReference type="EMBL" id="EFP77424.1"/>
    </source>
</evidence>
<protein>
    <submittedName>
        <fullName evidence="1">Uncharacterized protein</fullName>
    </submittedName>
</protein>
<dbReference type="RefSeq" id="XP_003321843.1">
    <property type="nucleotide sequence ID" value="XM_003321795.1"/>
</dbReference>
<dbReference type="Proteomes" id="UP000008783">
    <property type="component" value="Unassembled WGS sequence"/>
</dbReference>
<dbReference type="InParanoid" id="E3JZE9"/>
<dbReference type="VEuPathDB" id="FungiDB:PGTG_03380"/>
<dbReference type="HOGENOM" id="CLU_2293076_0_0_1"/>
<organism evidence="1 2">
    <name type="scientific">Puccinia graminis f. sp. tritici (strain CRL 75-36-700-3 / race SCCL)</name>
    <name type="common">Black stem rust fungus</name>
    <dbReference type="NCBI Taxonomy" id="418459"/>
    <lineage>
        <taxon>Eukaryota</taxon>
        <taxon>Fungi</taxon>
        <taxon>Dikarya</taxon>
        <taxon>Basidiomycota</taxon>
        <taxon>Pucciniomycotina</taxon>
        <taxon>Pucciniomycetes</taxon>
        <taxon>Pucciniales</taxon>
        <taxon>Pucciniaceae</taxon>
        <taxon>Puccinia</taxon>
    </lineage>
</organism>
<reference key="1">
    <citation type="submission" date="2007-01" db="EMBL/GenBank/DDBJ databases">
        <title>The Genome Sequence of Puccinia graminis f. sp. tritici Strain CRL 75-36-700-3.</title>
        <authorList>
            <consortium name="The Broad Institute Genome Sequencing Platform"/>
            <person name="Birren B."/>
            <person name="Lander E."/>
            <person name="Galagan J."/>
            <person name="Nusbaum C."/>
            <person name="Devon K."/>
            <person name="Cuomo C."/>
            <person name="Jaffe D."/>
            <person name="Butler J."/>
            <person name="Alvarez P."/>
            <person name="Gnerre S."/>
            <person name="Grabherr M."/>
            <person name="Mauceli E."/>
            <person name="Brockman W."/>
            <person name="Young S."/>
            <person name="LaButti K."/>
            <person name="Sykes S."/>
            <person name="DeCaprio D."/>
            <person name="Crawford M."/>
            <person name="Koehrsen M."/>
            <person name="Engels R."/>
            <person name="Montgomery P."/>
            <person name="Pearson M."/>
            <person name="Howarth C."/>
            <person name="Larson L."/>
            <person name="White J."/>
            <person name="Zeng Q."/>
            <person name="Kodira C."/>
            <person name="Yandava C."/>
            <person name="Alvarado L."/>
            <person name="O'Leary S."/>
            <person name="Szabo L."/>
            <person name="Dean R."/>
            <person name="Schein J."/>
        </authorList>
    </citation>
    <scope>NUCLEOTIDE SEQUENCE</scope>
    <source>
        <strain>CRL 75-36-700-3</strain>
    </source>
</reference>
<evidence type="ECO:0000313" key="2">
    <source>
        <dbReference type="Proteomes" id="UP000008783"/>
    </source>
</evidence>
<keyword evidence="2" id="KW-1185">Reference proteome</keyword>
<dbReference type="GeneID" id="10538301"/>
<reference evidence="2" key="2">
    <citation type="journal article" date="2011" name="Proc. Natl. Acad. Sci. U.S.A.">
        <title>Obligate biotrophy features unraveled by the genomic analysis of rust fungi.</title>
        <authorList>
            <person name="Duplessis S."/>
            <person name="Cuomo C.A."/>
            <person name="Lin Y.-C."/>
            <person name="Aerts A."/>
            <person name="Tisserant E."/>
            <person name="Veneault-Fourrey C."/>
            <person name="Joly D.L."/>
            <person name="Hacquard S."/>
            <person name="Amselem J."/>
            <person name="Cantarel B.L."/>
            <person name="Chiu R."/>
            <person name="Coutinho P.M."/>
            <person name="Feau N."/>
            <person name="Field M."/>
            <person name="Frey P."/>
            <person name="Gelhaye E."/>
            <person name="Goldberg J."/>
            <person name="Grabherr M.G."/>
            <person name="Kodira C.D."/>
            <person name="Kohler A."/>
            <person name="Kuees U."/>
            <person name="Lindquist E.A."/>
            <person name="Lucas S.M."/>
            <person name="Mago R."/>
            <person name="Mauceli E."/>
            <person name="Morin E."/>
            <person name="Murat C."/>
            <person name="Pangilinan J.L."/>
            <person name="Park R."/>
            <person name="Pearson M."/>
            <person name="Quesneville H."/>
            <person name="Rouhier N."/>
            <person name="Sakthikumar S."/>
            <person name="Salamov A.A."/>
            <person name="Schmutz J."/>
            <person name="Selles B."/>
            <person name="Shapiro H."/>
            <person name="Tanguay P."/>
            <person name="Tuskan G.A."/>
            <person name="Henrissat B."/>
            <person name="Van de Peer Y."/>
            <person name="Rouze P."/>
            <person name="Ellis J.G."/>
            <person name="Dodds P.N."/>
            <person name="Schein J.E."/>
            <person name="Zhong S."/>
            <person name="Hamelin R.C."/>
            <person name="Grigoriev I.V."/>
            <person name="Szabo L.J."/>
            <person name="Martin F."/>
        </authorList>
    </citation>
    <scope>NUCLEOTIDE SEQUENCE [LARGE SCALE GENOMIC DNA]</scope>
    <source>
        <strain evidence="2">CRL 75-36-700-3 / race SCCL</strain>
    </source>
</reference>
<gene>
    <name evidence="1" type="ORF">PGTG_03380</name>
</gene>
<sequence length="101" mass="11624">MIWWKNDWRTSYGYGIAITGFDRDPSRSKEYQSRRRIDFTESSERVLIEDTNQGRRVWEGLLGYGWGGVLGFASDSTLPLLLSKVDVSEDLNDLKSFKAPD</sequence>
<name>E3JZE9_PUCGT</name>
<dbReference type="KEGG" id="pgr:PGTG_03380"/>
<dbReference type="EMBL" id="DS178267">
    <property type="protein sequence ID" value="EFP77424.1"/>
    <property type="molecule type" value="Genomic_DNA"/>
</dbReference>
<accession>E3JZE9</accession>
<dbReference type="AlphaFoldDB" id="E3JZE9"/>
<proteinExistence type="predicted"/>